<dbReference type="Gene3D" id="3.20.20.150">
    <property type="entry name" value="Divalent-metal-dependent TIM barrel enzymes"/>
    <property type="match status" value="1"/>
</dbReference>
<dbReference type="EMBL" id="QEKW01000011">
    <property type="protein sequence ID" value="PVZ07694.1"/>
    <property type="molecule type" value="Genomic_DNA"/>
</dbReference>
<dbReference type="AlphaFoldDB" id="A0A2U1F6A4"/>
<dbReference type="GO" id="GO:0016705">
    <property type="term" value="F:oxidoreductase activity, acting on paired donors, with incorporation or reduction of molecular oxygen"/>
    <property type="evidence" value="ECO:0007669"/>
    <property type="project" value="InterPro"/>
</dbReference>
<evidence type="ECO:0000313" key="1">
    <source>
        <dbReference type="EMBL" id="PVZ07694.1"/>
    </source>
</evidence>
<dbReference type="RefSeq" id="WP_116709759.1">
    <property type="nucleotide sequence ID" value="NZ_QEKW01000011.1"/>
</dbReference>
<dbReference type="Proteomes" id="UP000245639">
    <property type="component" value="Unassembled WGS sequence"/>
</dbReference>
<proteinExistence type="predicted"/>
<comment type="caution">
    <text evidence="1">The sequence shown here is derived from an EMBL/GenBank/DDBJ whole genome shotgun (WGS) entry which is preliminary data.</text>
</comment>
<reference evidence="1 2" key="1">
    <citation type="submission" date="2018-04" db="EMBL/GenBank/DDBJ databases">
        <title>Genomic Encyclopedia of Type Strains, Phase IV (KMG-IV): sequencing the most valuable type-strain genomes for metagenomic binning, comparative biology and taxonomic classification.</title>
        <authorList>
            <person name="Goeker M."/>
        </authorList>
    </citation>
    <scope>NUCLEOTIDE SEQUENCE [LARGE SCALE GENOMIC DNA]</scope>
    <source>
        <strain evidence="1 2">DSM 45771</strain>
    </source>
</reference>
<name>A0A2U1F6A4_9PSEU</name>
<protein>
    <submittedName>
        <fullName evidence="1">Uncharacterized protein</fullName>
    </submittedName>
</protein>
<organism evidence="1 2">
    <name type="scientific">Actinomycetospora cinnamomea</name>
    <dbReference type="NCBI Taxonomy" id="663609"/>
    <lineage>
        <taxon>Bacteria</taxon>
        <taxon>Bacillati</taxon>
        <taxon>Actinomycetota</taxon>
        <taxon>Actinomycetes</taxon>
        <taxon>Pseudonocardiales</taxon>
        <taxon>Pseudonocardiaceae</taxon>
        <taxon>Actinomycetospora</taxon>
    </lineage>
</organism>
<dbReference type="OrthoDB" id="9976919at2"/>
<dbReference type="InterPro" id="IPR036661">
    <property type="entry name" value="Luciferase-like_sf"/>
</dbReference>
<evidence type="ECO:0000313" key="2">
    <source>
        <dbReference type="Proteomes" id="UP000245639"/>
    </source>
</evidence>
<dbReference type="SUPFAM" id="SSF51679">
    <property type="entry name" value="Bacterial luciferase-like"/>
    <property type="match status" value="1"/>
</dbReference>
<gene>
    <name evidence="1" type="ORF">C8D89_11165</name>
</gene>
<accession>A0A2U1F6A4</accession>
<sequence length="144" mass="14565">MTTLAPPRIVHLDPVDHGLVDPARGSRALDAVLDQARAAEADGAALVVVPAGPRDVPAGPRWPSTAQALAVLLATTSVRVAVGVHPTAWDPATLARFARSAAGLAADRLVVQVHGPDAGTFATALAARWPGAVVVGEAGLRTLA</sequence>
<keyword evidence="2" id="KW-1185">Reference proteome</keyword>